<feature type="compositionally biased region" description="Basic residues" evidence="1">
    <location>
        <begin position="31"/>
        <end position="50"/>
    </location>
</feature>
<evidence type="ECO:0000256" key="1">
    <source>
        <dbReference type="SAM" id="MobiDB-lite"/>
    </source>
</evidence>
<feature type="region of interest" description="Disordered" evidence="1">
    <location>
        <begin position="13"/>
        <end position="88"/>
    </location>
</feature>
<protein>
    <submittedName>
        <fullName evidence="2">Uncharacterized protein</fullName>
    </submittedName>
</protein>
<organism evidence="2 3">
    <name type="scientific">Nannocystis exedens</name>
    <dbReference type="NCBI Taxonomy" id="54"/>
    <lineage>
        <taxon>Bacteria</taxon>
        <taxon>Pseudomonadati</taxon>
        <taxon>Myxococcota</taxon>
        <taxon>Polyangia</taxon>
        <taxon>Nannocystales</taxon>
        <taxon>Nannocystaceae</taxon>
        <taxon>Nannocystis</taxon>
    </lineage>
</organism>
<dbReference type="Proteomes" id="UP000199400">
    <property type="component" value="Unassembled WGS sequence"/>
</dbReference>
<evidence type="ECO:0000313" key="2">
    <source>
        <dbReference type="EMBL" id="SFE10094.1"/>
    </source>
</evidence>
<evidence type="ECO:0000313" key="3">
    <source>
        <dbReference type="Proteomes" id="UP000199400"/>
    </source>
</evidence>
<dbReference type="STRING" id="54.SAMN02745121_03036"/>
<name>A0A1I1XS23_9BACT</name>
<gene>
    <name evidence="2" type="ORF">SAMN02745121_03036</name>
</gene>
<reference evidence="3" key="1">
    <citation type="submission" date="2016-10" db="EMBL/GenBank/DDBJ databases">
        <authorList>
            <person name="Varghese N."/>
            <person name="Submissions S."/>
        </authorList>
    </citation>
    <scope>NUCLEOTIDE SEQUENCE [LARGE SCALE GENOMIC DNA]</scope>
    <source>
        <strain evidence="3">ATCC 25963</strain>
    </source>
</reference>
<sequence>MLERTCFERHVLQDQARRSLAGSPRPGSRGRGPRRRHPSASRRRTCRRRAGAAGAAAVRARRPRRRARPVDPRAQIRSRRARRTRGLATRDLLRCTSRLAAEVRRPRTPTSCTHAARRPAARPAAAASLGGVGFARWCPRRSAAASPRGGDRSAALAACDVGGEEARPRRHAGRSRPCCGSPTAHRRLRAWPRDRVARMPGAGSICCAARRSRRDGDARLVFVPVRRSTARSVVGLAVAASDVADHESEPANTTNIESTTTRTTIAAKESYRAATAKQHRFSRIVA</sequence>
<keyword evidence="3" id="KW-1185">Reference proteome</keyword>
<dbReference type="EMBL" id="FOMX01000008">
    <property type="protein sequence ID" value="SFE10094.1"/>
    <property type="molecule type" value="Genomic_DNA"/>
</dbReference>
<accession>A0A1I1XS23</accession>
<feature type="compositionally biased region" description="Low complexity" evidence="1">
    <location>
        <begin position="18"/>
        <end position="27"/>
    </location>
</feature>
<dbReference type="AlphaFoldDB" id="A0A1I1XS23"/>
<proteinExistence type="predicted"/>
<feature type="compositionally biased region" description="Basic residues" evidence="1">
    <location>
        <begin position="76"/>
        <end position="85"/>
    </location>
</feature>